<accession>A0AAW0IWQ4</accession>
<dbReference type="EMBL" id="JBBHLL010000084">
    <property type="protein sequence ID" value="KAK7818850.1"/>
    <property type="molecule type" value="Genomic_DNA"/>
</dbReference>
<organism evidence="1 2">
    <name type="scientific">Myodes glareolus</name>
    <name type="common">Bank vole</name>
    <name type="synonym">Clethrionomys glareolus</name>
    <dbReference type="NCBI Taxonomy" id="447135"/>
    <lineage>
        <taxon>Eukaryota</taxon>
        <taxon>Metazoa</taxon>
        <taxon>Chordata</taxon>
        <taxon>Craniata</taxon>
        <taxon>Vertebrata</taxon>
        <taxon>Euteleostomi</taxon>
        <taxon>Mammalia</taxon>
        <taxon>Eutheria</taxon>
        <taxon>Euarchontoglires</taxon>
        <taxon>Glires</taxon>
        <taxon>Rodentia</taxon>
        <taxon>Myomorpha</taxon>
        <taxon>Muroidea</taxon>
        <taxon>Cricetidae</taxon>
        <taxon>Arvicolinae</taxon>
        <taxon>Myodes</taxon>
    </lineage>
</organism>
<dbReference type="Proteomes" id="UP001488838">
    <property type="component" value="Unassembled WGS sequence"/>
</dbReference>
<protein>
    <submittedName>
        <fullName evidence="1">Uncharacterized protein</fullName>
    </submittedName>
</protein>
<keyword evidence="2" id="KW-1185">Reference proteome</keyword>
<name>A0AAW0IWQ4_MYOGA</name>
<gene>
    <name evidence="1" type="ORF">U0070_001053</name>
</gene>
<dbReference type="AlphaFoldDB" id="A0AAW0IWQ4"/>
<comment type="caution">
    <text evidence="1">The sequence shown here is derived from an EMBL/GenBank/DDBJ whole genome shotgun (WGS) entry which is preliminary data.</text>
</comment>
<reference evidence="1 2" key="1">
    <citation type="journal article" date="2023" name="bioRxiv">
        <title>Conserved and derived expression patterns and positive selection on dental genes reveal complex evolutionary context of ever-growing rodent molars.</title>
        <authorList>
            <person name="Calamari Z.T."/>
            <person name="Song A."/>
            <person name="Cohen E."/>
            <person name="Akter M."/>
            <person name="Roy R.D."/>
            <person name="Hallikas O."/>
            <person name="Christensen M.M."/>
            <person name="Li P."/>
            <person name="Marangoni P."/>
            <person name="Jernvall J."/>
            <person name="Klein O.D."/>
        </authorList>
    </citation>
    <scope>NUCLEOTIDE SEQUENCE [LARGE SCALE GENOMIC DNA]</scope>
    <source>
        <strain evidence="1">V071</strain>
    </source>
</reference>
<evidence type="ECO:0000313" key="1">
    <source>
        <dbReference type="EMBL" id="KAK7818850.1"/>
    </source>
</evidence>
<evidence type="ECO:0000313" key="2">
    <source>
        <dbReference type="Proteomes" id="UP001488838"/>
    </source>
</evidence>
<sequence>MLQDGLRSFSSFPWFLCWRPECLGGTLGVSLPYPLSRSRCQGFASYSYEMLIAPQTTQGGRIQGYHFPLPSQRGKKRNLPGKQQAENFGNGSSILSLKMADWELMCRQRLLQLQRLLDGDSNAPGGFESLQSCGWMKNGAQEEPCSRLMKSKPLHCRMRCWDWIPSVCPYIMLALWRASVVKVGLEGGPLGMLVGDYLDQDYFLIGIQDYENRENPLEDYRDNDRVFLKDNPRKYLAYDLLTHLFLQQESFQPPTVEFRSRDTVFSGYDLDVNFSGDHGRKWFTSPEGRGHSVVELISPSVPAFQREADVILQTFLPLRGQHRNDTRSTAPAVCNSLCKALSALGEMSKMLFVKFMLLMPNVATGNLTPVHRSVHNLWWIRKRRLQMA</sequence>
<proteinExistence type="predicted"/>